<comment type="caution">
    <text evidence="2">The sequence shown here is derived from an EMBL/GenBank/DDBJ whole genome shotgun (WGS) entry which is preliminary data.</text>
</comment>
<gene>
    <name evidence="2" type="ORF">HXN55_06220</name>
</gene>
<sequence length="734" mass="79870">MRKTYLLTLLVSLLFCYSSRAQTTKTVNVAQPGTLSAALGEELKTVKDLTVTGKINAADIEGLIQASALEVLNLSDAAIVDTEGKATTAFPGYTLRKHPTLTTLSLPKMITTIGSGAFFKCQKLKKVVLPQTIKKLNETVFMSCSALSDINFPDGLESIGRNAFYMTAITEFTAPKALKTLGDNALYGTQITKAVLNDRLEKIGQASFAACKQLAKIEIENNPNFKLVDGVLYSTDKTTLVAYPLADKRALYKTLPTVTTIYQGIFEGAVNLKDIYINEGVKTIPVSLCCNTEALERMYWPATLTDVKAGAIDGCKKLRELHVAATKAPAADTGAFGVMFKNYTAYLYVPFGAKASYEANEEWNENFLGIIEESTEPNTVVFRTNKAVGSVLALKVAAKEGEEIKIKGASYNEKDELMLTDTEVTLYGKMTKIDCSSNQLASIVITNQPQLRELYCDDNELTTIKVNYVPALATFYCGNNKELADINLKSMPALADFSCYGNKIRKLDLSLNPMLTSLICRDNLIEGTLDLSKNPKVEQVNCYNNMISEIRLAAEPALRHMEMQRNNIRGAAMTSLIKALPKYVAYGSDEWDDYGGLNLQGLYVTETSGTLEKNVALVSDVKIAKDKKWPVFALNIDDYGTSAPKPYDGVDPTGVNATAAASTVKVYVTQGTVFAEGIADGETVTLYTADGMISDKTVSRNGTAQLNAQGAGVYIVKWADRTVKVMVATEKVVA</sequence>
<proteinExistence type="predicted"/>
<dbReference type="AlphaFoldDB" id="A0A9D6AAE8"/>
<dbReference type="InterPro" id="IPR053139">
    <property type="entry name" value="Surface_bspA-like"/>
</dbReference>
<protein>
    <submittedName>
        <fullName evidence="2">Leucine-rich repeat protein</fullName>
    </submittedName>
</protein>
<accession>A0A9D6AAE8</accession>
<dbReference type="PANTHER" id="PTHR45661:SF3">
    <property type="entry name" value="IG-LIKE DOMAIN-CONTAINING PROTEIN"/>
    <property type="match status" value="1"/>
</dbReference>
<keyword evidence="1" id="KW-0732">Signal</keyword>
<dbReference type="InterPro" id="IPR026906">
    <property type="entry name" value="LRR_5"/>
</dbReference>
<feature type="signal peptide" evidence="1">
    <location>
        <begin position="1"/>
        <end position="21"/>
    </location>
</feature>
<dbReference type="SUPFAM" id="SSF52058">
    <property type="entry name" value="L domain-like"/>
    <property type="match status" value="1"/>
</dbReference>
<dbReference type="Gene3D" id="3.80.10.10">
    <property type="entry name" value="Ribonuclease Inhibitor"/>
    <property type="match status" value="3"/>
</dbReference>
<dbReference type="RefSeq" id="WP_278490155.1">
    <property type="nucleotide sequence ID" value="NZ_CAJZDG010000003.1"/>
</dbReference>
<evidence type="ECO:0000313" key="3">
    <source>
        <dbReference type="Proteomes" id="UP000787419"/>
    </source>
</evidence>
<organism evidence="2 3">
    <name type="scientific">Prevotella nigrescens</name>
    <dbReference type="NCBI Taxonomy" id="28133"/>
    <lineage>
        <taxon>Bacteria</taxon>
        <taxon>Pseudomonadati</taxon>
        <taxon>Bacteroidota</taxon>
        <taxon>Bacteroidia</taxon>
        <taxon>Bacteroidales</taxon>
        <taxon>Prevotellaceae</taxon>
        <taxon>Prevotella</taxon>
    </lineage>
</organism>
<dbReference type="Proteomes" id="UP000787419">
    <property type="component" value="Unassembled WGS sequence"/>
</dbReference>
<feature type="chain" id="PRO_5039589457" evidence="1">
    <location>
        <begin position="22"/>
        <end position="734"/>
    </location>
</feature>
<dbReference type="PANTHER" id="PTHR45661">
    <property type="entry name" value="SURFACE ANTIGEN"/>
    <property type="match status" value="1"/>
</dbReference>
<dbReference type="EMBL" id="JABZTM010000058">
    <property type="protein sequence ID" value="MBF1446960.1"/>
    <property type="molecule type" value="Genomic_DNA"/>
</dbReference>
<name>A0A9D6AAE8_9BACT</name>
<dbReference type="InterPro" id="IPR032675">
    <property type="entry name" value="LRR_dom_sf"/>
</dbReference>
<reference evidence="2" key="1">
    <citation type="submission" date="2020-04" db="EMBL/GenBank/DDBJ databases">
        <title>Deep metagenomics examines the oral microbiome during advanced dental caries in children, revealing novel taxa and co-occurrences with host molecules.</title>
        <authorList>
            <person name="Baker J.L."/>
            <person name="Morton J.T."/>
            <person name="Dinis M."/>
            <person name="Alvarez R."/>
            <person name="Tran N.C."/>
            <person name="Knight R."/>
            <person name="Edlund A."/>
        </authorList>
    </citation>
    <scope>NUCLEOTIDE SEQUENCE</scope>
    <source>
        <strain evidence="2">JCVI_32_bin.50</strain>
    </source>
</reference>
<evidence type="ECO:0000313" key="2">
    <source>
        <dbReference type="EMBL" id="MBF1446960.1"/>
    </source>
</evidence>
<dbReference type="Pfam" id="PF13306">
    <property type="entry name" value="LRR_5"/>
    <property type="match status" value="2"/>
</dbReference>
<evidence type="ECO:0000256" key="1">
    <source>
        <dbReference type="SAM" id="SignalP"/>
    </source>
</evidence>